<feature type="domain" description="AMP-binding enzyme C-terminal" evidence="17">
    <location>
        <begin position="427"/>
        <end position="503"/>
    </location>
</feature>
<dbReference type="SUPFAM" id="SSF52467">
    <property type="entry name" value="DHS-like NAD/FAD-binding domain"/>
    <property type="match status" value="1"/>
</dbReference>
<evidence type="ECO:0000259" key="13">
    <source>
        <dbReference type="Pfam" id="PF00205"/>
    </source>
</evidence>
<dbReference type="InterPro" id="IPR029061">
    <property type="entry name" value="THDP-binding"/>
</dbReference>
<dbReference type="SUPFAM" id="SSF52518">
    <property type="entry name" value="Thiamin diphosphate-binding fold (THDP-binding)"/>
    <property type="match status" value="2"/>
</dbReference>
<dbReference type="InterPro" id="IPR045310">
    <property type="entry name" value="Pcs60-like"/>
</dbReference>
<protein>
    <recommendedName>
        <fullName evidence="11">2-hydroxyacyl-CoA lyase</fullName>
        <ecNumber evidence="11">4.1.2.63</ecNumber>
    </recommendedName>
</protein>
<comment type="catalytic activity">
    <reaction evidence="10">
        <text>an (R)-2-hydroxy-long-chain-fatty acyl-CoA = a long-chain fatty aldehyde + formyl-CoA</text>
        <dbReference type="Rhea" id="RHEA:67444"/>
        <dbReference type="ChEBI" id="CHEBI:17176"/>
        <dbReference type="ChEBI" id="CHEBI:57376"/>
        <dbReference type="ChEBI" id="CHEBI:170012"/>
        <dbReference type="EC" id="4.1.2.63"/>
    </reaction>
    <physiologicalReaction direction="left-to-right" evidence="10">
        <dbReference type="Rhea" id="RHEA:67445"/>
    </physiologicalReaction>
</comment>
<dbReference type="GeneID" id="17090208"/>
<dbReference type="PROSITE" id="PS00455">
    <property type="entry name" value="AMP_BINDING"/>
    <property type="match status" value="1"/>
</dbReference>
<comment type="cofactor">
    <cofactor evidence="1">
        <name>thiamine diphosphate</name>
        <dbReference type="ChEBI" id="CHEBI:58937"/>
    </cofactor>
</comment>
<dbReference type="GO" id="GO:0000287">
    <property type="term" value="F:magnesium ion binding"/>
    <property type="evidence" value="ECO:0007669"/>
    <property type="project" value="InterPro"/>
</dbReference>
<dbReference type="AlphaFoldDB" id="M2XMZ3"/>
<dbReference type="PANTHER" id="PTHR43710:SF2">
    <property type="entry name" value="2-HYDROXYACYL-COA LYASE 1"/>
    <property type="match status" value="1"/>
</dbReference>
<dbReference type="InterPro" id="IPR011766">
    <property type="entry name" value="TPP_enzyme_TPP-bd"/>
</dbReference>
<dbReference type="InterPro" id="IPR000873">
    <property type="entry name" value="AMP-dep_synth/lig_dom"/>
</dbReference>
<evidence type="ECO:0000313" key="18">
    <source>
        <dbReference type="EMBL" id="EME31572.1"/>
    </source>
</evidence>
<evidence type="ECO:0000256" key="6">
    <source>
        <dbReference type="ARBA" id="ARBA00022842"/>
    </source>
</evidence>
<dbReference type="KEGG" id="gsl:Gasu_12440"/>
<evidence type="ECO:0000256" key="4">
    <source>
        <dbReference type="ARBA" id="ARBA00022598"/>
    </source>
</evidence>
<dbReference type="STRING" id="130081.M2XMZ3"/>
<dbReference type="eggNOG" id="KOG1185">
    <property type="taxonomic scope" value="Eukaryota"/>
</dbReference>
<feature type="domain" description="AMP-dependent synthetase/ligase" evidence="14">
    <location>
        <begin position="20"/>
        <end position="377"/>
    </location>
</feature>
<dbReference type="InterPro" id="IPR045851">
    <property type="entry name" value="AMP-bd_C_sf"/>
</dbReference>
<dbReference type="GO" id="GO:0001561">
    <property type="term" value="P:fatty acid alpha-oxidation"/>
    <property type="evidence" value="ECO:0007669"/>
    <property type="project" value="TreeGrafter"/>
</dbReference>
<dbReference type="OrthoDB" id="3633556at2759"/>
<dbReference type="CDD" id="cd07035">
    <property type="entry name" value="TPP_PYR_POX_like"/>
    <property type="match status" value="1"/>
</dbReference>
<keyword evidence="19" id="KW-1185">Reference proteome</keyword>
<dbReference type="Proteomes" id="UP000030680">
    <property type="component" value="Unassembled WGS sequence"/>
</dbReference>
<evidence type="ECO:0000256" key="2">
    <source>
        <dbReference type="ARBA" id="ARBA00006432"/>
    </source>
</evidence>
<evidence type="ECO:0000256" key="5">
    <source>
        <dbReference type="ARBA" id="ARBA00022723"/>
    </source>
</evidence>
<dbReference type="OMA" id="MPLYHVH"/>
<dbReference type="eggNOG" id="KOG1176">
    <property type="taxonomic scope" value="Eukaryota"/>
</dbReference>
<feature type="domain" description="Thiamine pyrophosphate enzyme TPP-binding" evidence="15">
    <location>
        <begin position="937"/>
        <end position="1082"/>
    </location>
</feature>
<comment type="similarity">
    <text evidence="3">Belongs to the TPP enzyme family.</text>
</comment>
<dbReference type="Gene3D" id="3.40.50.970">
    <property type="match status" value="2"/>
</dbReference>
<reference evidence="19" key="1">
    <citation type="journal article" date="2013" name="Science">
        <title>Gene transfer from bacteria and archaea facilitated evolution of an extremophilic eukaryote.</title>
        <authorList>
            <person name="Schonknecht G."/>
            <person name="Chen W.H."/>
            <person name="Ternes C.M."/>
            <person name="Barbier G.G."/>
            <person name="Shrestha R.P."/>
            <person name="Stanke M."/>
            <person name="Brautigam A."/>
            <person name="Baker B.J."/>
            <person name="Banfield J.F."/>
            <person name="Garavito R.M."/>
            <person name="Carr K."/>
            <person name="Wilkerson C."/>
            <person name="Rensing S.A."/>
            <person name="Gagneul D."/>
            <person name="Dickenson N.E."/>
            <person name="Oesterhelt C."/>
            <person name="Lercher M.J."/>
            <person name="Weber A.P."/>
        </authorList>
    </citation>
    <scope>NUCLEOTIDE SEQUENCE [LARGE SCALE GENOMIC DNA]</scope>
    <source>
        <strain evidence="19">074W</strain>
    </source>
</reference>
<dbReference type="Pfam" id="PF02776">
    <property type="entry name" value="TPP_enzyme_N"/>
    <property type="match status" value="1"/>
</dbReference>
<keyword evidence="4" id="KW-0436">Ligase</keyword>
<evidence type="ECO:0000256" key="3">
    <source>
        <dbReference type="ARBA" id="ARBA00007812"/>
    </source>
</evidence>
<dbReference type="EMBL" id="KB454491">
    <property type="protein sequence ID" value="EME31572.1"/>
    <property type="molecule type" value="Genomic_DNA"/>
</dbReference>
<feature type="domain" description="Thiamine pyrophosphate enzyme N-terminal TPP-binding" evidence="16">
    <location>
        <begin position="547"/>
        <end position="659"/>
    </location>
</feature>
<dbReference type="InterPro" id="IPR012000">
    <property type="entry name" value="Thiamin_PyroP_enz_cen_dom"/>
</dbReference>
<evidence type="ECO:0000256" key="8">
    <source>
        <dbReference type="ARBA" id="ARBA00023239"/>
    </source>
</evidence>
<dbReference type="GO" id="GO:0106359">
    <property type="term" value="F:2-hydroxyacyl-CoA lyase activity"/>
    <property type="evidence" value="ECO:0007669"/>
    <property type="project" value="UniProtKB-EC"/>
</dbReference>
<evidence type="ECO:0000259" key="15">
    <source>
        <dbReference type="Pfam" id="PF02775"/>
    </source>
</evidence>
<dbReference type="InterPro" id="IPR012001">
    <property type="entry name" value="Thiamin_PyroP_enz_TPP-bd_dom"/>
</dbReference>
<dbReference type="EC" id="4.1.2.63" evidence="11"/>
<keyword evidence="5" id="KW-0479">Metal-binding</keyword>
<name>M2XMZ3_GALSU</name>
<dbReference type="InterPro" id="IPR025110">
    <property type="entry name" value="AMP-bd_C"/>
</dbReference>
<dbReference type="InterPro" id="IPR045025">
    <property type="entry name" value="HACL1-like"/>
</dbReference>
<dbReference type="Gramene" id="EME31572">
    <property type="protein sequence ID" value="EME31572"/>
    <property type="gene ID" value="Gasu_12440"/>
</dbReference>
<accession>M2XMZ3</accession>
<dbReference type="GO" id="GO:0005777">
    <property type="term" value="C:peroxisome"/>
    <property type="evidence" value="ECO:0007669"/>
    <property type="project" value="TreeGrafter"/>
</dbReference>
<keyword evidence="7" id="KW-0786">Thiamine pyrophosphate</keyword>
<evidence type="ECO:0000256" key="1">
    <source>
        <dbReference type="ARBA" id="ARBA00001964"/>
    </source>
</evidence>
<organism evidence="18 19">
    <name type="scientific">Galdieria sulphuraria</name>
    <name type="common">Red alga</name>
    <dbReference type="NCBI Taxonomy" id="130081"/>
    <lineage>
        <taxon>Eukaryota</taxon>
        <taxon>Rhodophyta</taxon>
        <taxon>Bangiophyceae</taxon>
        <taxon>Galdieriales</taxon>
        <taxon>Galdieriaceae</taxon>
        <taxon>Galdieria</taxon>
    </lineage>
</organism>
<dbReference type="CDD" id="cd02004">
    <property type="entry name" value="TPP_BZL_OCoD_HPCL"/>
    <property type="match status" value="1"/>
</dbReference>
<dbReference type="InterPro" id="IPR020845">
    <property type="entry name" value="AMP-binding_CS"/>
</dbReference>
<evidence type="ECO:0000256" key="10">
    <source>
        <dbReference type="ARBA" id="ARBA00044454"/>
    </source>
</evidence>
<dbReference type="InterPro" id="IPR029035">
    <property type="entry name" value="DHS-like_NAD/FAD-binding_dom"/>
</dbReference>
<dbReference type="FunFam" id="3.40.50.1220:FF:000006">
    <property type="entry name" value="2-hydroxyacyl-CoA lyase 1"/>
    <property type="match status" value="1"/>
</dbReference>
<proteinExistence type="inferred from homology"/>
<evidence type="ECO:0000259" key="14">
    <source>
        <dbReference type="Pfam" id="PF00501"/>
    </source>
</evidence>
<evidence type="ECO:0000259" key="16">
    <source>
        <dbReference type="Pfam" id="PF02776"/>
    </source>
</evidence>
<dbReference type="SUPFAM" id="SSF56801">
    <property type="entry name" value="Acetyl-CoA synthetase-like"/>
    <property type="match status" value="1"/>
</dbReference>
<evidence type="ECO:0000256" key="11">
    <source>
        <dbReference type="ARBA" id="ARBA00044518"/>
    </source>
</evidence>
<gene>
    <name evidence="18" type="ORF">Gasu_12440</name>
</gene>
<evidence type="ECO:0000259" key="17">
    <source>
        <dbReference type="Pfam" id="PF13193"/>
    </source>
</evidence>
<dbReference type="Gene3D" id="3.30.300.30">
    <property type="match status" value="1"/>
</dbReference>
<dbReference type="GO" id="GO:0016874">
    <property type="term" value="F:ligase activity"/>
    <property type="evidence" value="ECO:0007669"/>
    <property type="project" value="UniProtKB-KW"/>
</dbReference>
<feature type="domain" description="Thiamine pyrophosphate enzyme central" evidence="13">
    <location>
        <begin position="740"/>
        <end position="867"/>
    </location>
</feature>
<dbReference type="NCBIfam" id="NF006721">
    <property type="entry name" value="PRK09259.1"/>
    <property type="match status" value="1"/>
</dbReference>
<dbReference type="PANTHER" id="PTHR43710">
    <property type="entry name" value="2-HYDROXYACYL-COA LYASE"/>
    <property type="match status" value="1"/>
</dbReference>
<evidence type="ECO:0000256" key="7">
    <source>
        <dbReference type="ARBA" id="ARBA00023052"/>
    </source>
</evidence>
<dbReference type="Gene3D" id="3.40.50.1220">
    <property type="entry name" value="TPP-binding domain"/>
    <property type="match status" value="1"/>
</dbReference>
<dbReference type="InterPro" id="IPR000399">
    <property type="entry name" value="TPP-bd_CS"/>
</dbReference>
<dbReference type="Pfam" id="PF00501">
    <property type="entry name" value="AMP-binding"/>
    <property type="match status" value="1"/>
</dbReference>
<keyword evidence="6" id="KW-0460">Magnesium</keyword>
<comment type="similarity">
    <text evidence="2">Belongs to the ATP-dependent AMP-binding enzyme family.</text>
</comment>
<feature type="region of interest" description="Disordered" evidence="12">
    <location>
        <begin position="524"/>
        <end position="543"/>
    </location>
</feature>
<dbReference type="PROSITE" id="PS00187">
    <property type="entry name" value="TPP_ENZYMES"/>
    <property type="match status" value="1"/>
</dbReference>
<evidence type="ECO:0000313" key="19">
    <source>
        <dbReference type="Proteomes" id="UP000030680"/>
    </source>
</evidence>
<dbReference type="Gene3D" id="3.40.50.12780">
    <property type="entry name" value="N-terminal domain of ligase-like"/>
    <property type="match status" value="1"/>
</dbReference>
<keyword evidence="8" id="KW-0456">Lyase</keyword>
<evidence type="ECO:0000256" key="12">
    <source>
        <dbReference type="SAM" id="MobiDB-lite"/>
    </source>
</evidence>
<dbReference type="InterPro" id="IPR042099">
    <property type="entry name" value="ANL_N_sf"/>
</dbReference>
<sequence length="1099" mass="119857">MNDVLRNIPNTSSPVANNVAVGIAGTDNILSYSQLRDSVARVCEEITKVTQKGDVISLILPNSVEFVVSFLAVTWAGAIAAPLNEAYRKDEFLFYLQDAGAKAIIVIQDQASKEALDAAESLKLPIWSLSKFIANSRDISIQIPSSQWNGAQSTTGSSRALPDDVALFLHTSGTTSKPKGVPLTHKNLMTSIRNISKTYELSDSDVTLLVMPLFHVHGLMAALLSTLATGGQVWIPGEGRFSASNFWKHCVQHKVTWYTAVPTIHQILVSRAEQDYPKSNPPPLRFIRSCSSSLAPNILDKMEKLFNAPVLEAYAMTEASHQMTSNPLPKNGKRKPGSVGKGQNVEVAILSDNCEILGPNKVGEVCIRGENVTKGYLNNPKANEEAFAGGWFHTGDQGYLDEDGYLTLTGRIKELINRGGEKISPLEVDAALLSHPNVSEAVSFGVSDEKYGEEVEAAVILKDKSRGTTEKDITEDCKSRIASFKVPKKIYIVDDFPRTGSGKIQRRIVAQNILEQFGSQNDALRTSSKNTNQGNETKSEPSTTVDGYQLVAKILKCLGINAAFGVLGIPVTKLGICCQQEQIRFISTRHELPASYAAGAFGYLQRKPGVCVTVSGPGCLHALAGLASATVNCFPMILISGAAENSQVDRGAFQECDQLRAALPHAKQVFRVEDIGETARYLCRAYHVALSGRPGGVYIEFPSNVLHQRLQANNVEDLLSFSNDFISSPRNLPTPTPDVIDRTVQLLKKAERPLIVIGKGANYACAEQELSQFINNLNIPFLATPMGKGCVPDSHPLSASAARSLVLKEADVVFLVGARLNWILHYGKPPRWSDNCKFIQLDICEEEFHRNANITMPIFGDIQESLKLINEAVTREPFQVPKSWLNKVRQKCEENARKLELRLQEWRTPLDFHCALNAMRVVIMSLPNPKPILVSEGANTMDFGRLILPVEEPRSRLDAGTWGTMGVGMGYAIASSVSYPGRSVIALEGDSAFGFSGMEIETIIRYNLPIVTVVFNNNGIYGGTEKSADPYDPAPTSFVPNAHYEKIAEAFGGLAYWIETAEQLGKALRESLEAKKPALLNVVIDPSAGTESGSLTSHN</sequence>
<dbReference type="Pfam" id="PF13193">
    <property type="entry name" value="AMP-binding_C"/>
    <property type="match status" value="1"/>
</dbReference>
<comment type="catalytic activity">
    <reaction evidence="9">
        <text>a 2-hydroxy-3-methyl fatty acyl-CoA = a 2-methyl-branched fatty aldehyde + formyl-CoA</text>
        <dbReference type="Rhea" id="RHEA:25375"/>
        <dbReference type="ChEBI" id="CHEBI:49188"/>
        <dbReference type="ChEBI" id="CHEBI:57376"/>
        <dbReference type="ChEBI" id="CHEBI:58783"/>
        <dbReference type="EC" id="4.1.2.63"/>
    </reaction>
    <physiologicalReaction direction="left-to-right" evidence="9">
        <dbReference type="Rhea" id="RHEA:25376"/>
    </physiologicalReaction>
</comment>
<dbReference type="CDD" id="cd05926">
    <property type="entry name" value="FACL_fum10p_like"/>
    <property type="match status" value="1"/>
</dbReference>
<dbReference type="RefSeq" id="XP_005708092.1">
    <property type="nucleotide sequence ID" value="XM_005708035.1"/>
</dbReference>
<dbReference type="Pfam" id="PF00205">
    <property type="entry name" value="TPP_enzyme_M"/>
    <property type="match status" value="1"/>
</dbReference>
<dbReference type="GO" id="GO:0030976">
    <property type="term" value="F:thiamine pyrophosphate binding"/>
    <property type="evidence" value="ECO:0007669"/>
    <property type="project" value="InterPro"/>
</dbReference>
<evidence type="ECO:0000256" key="9">
    <source>
        <dbReference type="ARBA" id="ARBA00044451"/>
    </source>
</evidence>
<dbReference type="Pfam" id="PF02775">
    <property type="entry name" value="TPP_enzyme_C"/>
    <property type="match status" value="1"/>
</dbReference>